<dbReference type="InterPro" id="IPR001492">
    <property type="entry name" value="Flagellin"/>
</dbReference>
<dbReference type="RefSeq" id="WP_165027508.1">
    <property type="nucleotide sequence ID" value="NZ_JAAKZF010000011.1"/>
</dbReference>
<evidence type="ECO:0000259" key="5">
    <source>
        <dbReference type="Pfam" id="PF00700"/>
    </source>
</evidence>
<comment type="subcellular location">
    <subcellularLocation>
        <location evidence="3">Secreted</location>
    </subcellularLocation>
    <subcellularLocation>
        <location evidence="3">Bacterial flagellum</location>
    </subcellularLocation>
</comment>
<proteinExistence type="inferred from homology"/>
<evidence type="ECO:0000256" key="3">
    <source>
        <dbReference type="RuleBase" id="RU362073"/>
    </source>
</evidence>
<comment type="function">
    <text evidence="3">Flagellin is the subunit protein which polymerizes to form the filaments of bacterial flagella.</text>
</comment>
<dbReference type="SUPFAM" id="SSF64518">
    <property type="entry name" value="Phase 1 flagellin"/>
    <property type="match status" value="1"/>
</dbReference>
<keyword evidence="6" id="KW-0282">Flagellum</keyword>
<keyword evidence="3" id="KW-0964">Secreted</keyword>
<keyword evidence="2 3" id="KW-0975">Bacterial flagellum</keyword>
<gene>
    <name evidence="6" type="ORF">G6N73_11020</name>
</gene>
<evidence type="ECO:0000313" key="7">
    <source>
        <dbReference type="Proteomes" id="UP001642900"/>
    </source>
</evidence>
<organism evidence="6 7">
    <name type="scientific">Allomesorhizobium camelthorni</name>
    <dbReference type="NCBI Taxonomy" id="475069"/>
    <lineage>
        <taxon>Bacteria</taxon>
        <taxon>Pseudomonadati</taxon>
        <taxon>Pseudomonadota</taxon>
        <taxon>Alphaproteobacteria</taxon>
        <taxon>Hyphomicrobiales</taxon>
        <taxon>Phyllobacteriaceae</taxon>
        <taxon>Allomesorhizobium</taxon>
    </lineage>
</organism>
<feature type="domain" description="Flagellin C-terminal" evidence="5">
    <location>
        <begin position="265"/>
        <end position="347"/>
    </location>
</feature>
<dbReference type="Pfam" id="PF00669">
    <property type="entry name" value="Flagellin_N"/>
    <property type="match status" value="1"/>
</dbReference>
<dbReference type="EMBL" id="JAAKZF010000011">
    <property type="protein sequence ID" value="NGO51703.1"/>
    <property type="molecule type" value="Genomic_DNA"/>
</dbReference>
<evidence type="ECO:0000313" key="6">
    <source>
        <dbReference type="EMBL" id="NGO51703.1"/>
    </source>
</evidence>
<protein>
    <recommendedName>
        <fullName evidence="3">Flagellin</fullName>
    </recommendedName>
</protein>
<evidence type="ECO:0000256" key="1">
    <source>
        <dbReference type="ARBA" id="ARBA00005709"/>
    </source>
</evidence>
<dbReference type="InterPro" id="IPR001029">
    <property type="entry name" value="Flagellin_N"/>
</dbReference>
<evidence type="ECO:0000256" key="2">
    <source>
        <dbReference type="ARBA" id="ARBA00023143"/>
    </source>
</evidence>
<dbReference type="Pfam" id="PF00700">
    <property type="entry name" value="Flagellin_C"/>
    <property type="match status" value="1"/>
</dbReference>
<comment type="similarity">
    <text evidence="1 3">Belongs to the bacterial flagellin family.</text>
</comment>
<evidence type="ECO:0000259" key="4">
    <source>
        <dbReference type="Pfam" id="PF00669"/>
    </source>
</evidence>
<comment type="caution">
    <text evidence="6">The sequence shown here is derived from an EMBL/GenBank/DDBJ whole genome shotgun (WGS) entry which is preliminary data.</text>
</comment>
<dbReference type="PANTHER" id="PTHR42792">
    <property type="entry name" value="FLAGELLIN"/>
    <property type="match status" value="1"/>
</dbReference>
<name>A0A6G4WBX1_9HYPH</name>
<dbReference type="GO" id="GO:0005576">
    <property type="term" value="C:extracellular region"/>
    <property type="evidence" value="ECO:0007669"/>
    <property type="project" value="UniProtKB-SubCell"/>
</dbReference>
<keyword evidence="7" id="KW-1185">Reference proteome</keyword>
<sequence>MKTSFVSSAAVSQAMRYSLVRSQGDLVKAQKEVSTGKVADAGLALGARTASSISFARDFERLNGIVDSNGLVSSRLSATQKALDQITLAAQDFLATLTSASSGDALSDVTQASGEATLEALTALLNSSFNGEHLFAGTNTDVKPLDDFTAAGSTAKAAFDAAFLAHFGVAQNDPAASAITKPDMEAFLTAVEPQFTGPGWQANWSNATDQAIVSRIALNETAVTSVSANNDGVRKLAMAAATISDLLSSEVSIAGQSAAIARAVTLVGEAIADLGTLRAETGITEKRVTDASQRIKLQSDLFERQILDLEGVDPYEASTRVADLLSHIETSYALTARIQQLSFLRFLG</sequence>
<feature type="domain" description="Flagellin N-terminal" evidence="4">
    <location>
        <begin position="6"/>
        <end position="140"/>
    </location>
</feature>
<dbReference type="InterPro" id="IPR046358">
    <property type="entry name" value="Flagellin_C"/>
</dbReference>
<accession>A0A6G4WBX1</accession>
<dbReference type="Proteomes" id="UP001642900">
    <property type="component" value="Unassembled WGS sequence"/>
</dbReference>
<reference evidence="6 7" key="1">
    <citation type="submission" date="2020-02" db="EMBL/GenBank/DDBJ databases">
        <title>Genome sequence of strain CCNWXJ40-4.</title>
        <authorList>
            <person name="Gao J."/>
            <person name="Sun J."/>
        </authorList>
    </citation>
    <scope>NUCLEOTIDE SEQUENCE [LARGE SCALE GENOMIC DNA]</scope>
    <source>
        <strain evidence="6 7">CCNWXJ 40-4</strain>
    </source>
</reference>
<dbReference type="NCBIfam" id="NF004669">
    <property type="entry name" value="PRK06008.1"/>
    <property type="match status" value="1"/>
</dbReference>
<dbReference type="AlphaFoldDB" id="A0A6G4WBX1"/>
<dbReference type="GO" id="GO:0009288">
    <property type="term" value="C:bacterial-type flagellum"/>
    <property type="evidence" value="ECO:0007669"/>
    <property type="project" value="UniProtKB-SubCell"/>
</dbReference>
<dbReference type="GO" id="GO:0005198">
    <property type="term" value="F:structural molecule activity"/>
    <property type="evidence" value="ECO:0007669"/>
    <property type="project" value="UniProtKB-UniRule"/>
</dbReference>
<keyword evidence="6" id="KW-0966">Cell projection</keyword>
<keyword evidence="6" id="KW-0969">Cilium</keyword>
<dbReference type="PANTHER" id="PTHR42792:SF1">
    <property type="entry name" value="FLAGELLAR HOOK-ASSOCIATED PROTEIN 3"/>
    <property type="match status" value="1"/>
</dbReference>
<dbReference type="Gene3D" id="1.20.1330.10">
    <property type="entry name" value="f41 fragment of flagellin, N-terminal domain"/>
    <property type="match status" value="1"/>
</dbReference>